<keyword evidence="1" id="KW-0812">Transmembrane</keyword>
<feature type="transmembrane region" description="Helical" evidence="1">
    <location>
        <begin position="7"/>
        <end position="25"/>
    </location>
</feature>
<name>A0ABV3Z1E5_9PROT</name>
<dbReference type="RefSeq" id="WP_369312526.1">
    <property type="nucleotide sequence ID" value="NZ_JBEHZE010000001.1"/>
</dbReference>
<sequence>MKIGQTAIAYILAVLTTYVIAAGFYTQQVIAKQTAIGMEFTSGQQFNNYLSNITGLWAYAAMIAIALLIAFIVAAGVKRILKPLAVIAYPVAGAAAMFVMLILIERQLGGGAGIIGGARDALGISLQCFAGFLGGGLFALLRPR</sequence>
<reference evidence="2 3" key="1">
    <citation type="submission" date="2024-05" db="EMBL/GenBank/DDBJ databases">
        <title>Three bacterial strains, DH-69, EH-24, and ECK-19 isolated from coastal sediments.</title>
        <authorList>
            <person name="Ye Y.-Q."/>
            <person name="Du Z.-J."/>
        </authorList>
    </citation>
    <scope>NUCLEOTIDE SEQUENCE [LARGE SCALE GENOMIC DNA]</scope>
    <source>
        <strain evidence="2 3">ECK-19</strain>
    </source>
</reference>
<evidence type="ECO:0000313" key="2">
    <source>
        <dbReference type="EMBL" id="MEX6632604.1"/>
    </source>
</evidence>
<evidence type="ECO:0000256" key="1">
    <source>
        <dbReference type="SAM" id="Phobius"/>
    </source>
</evidence>
<keyword evidence="1" id="KW-1133">Transmembrane helix</keyword>
<feature type="transmembrane region" description="Helical" evidence="1">
    <location>
        <begin position="84"/>
        <end position="104"/>
    </location>
</feature>
<protein>
    <submittedName>
        <fullName evidence="2">Uncharacterized protein</fullName>
    </submittedName>
</protein>
<feature type="transmembrane region" description="Helical" evidence="1">
    <location>
        <begin position="124"/>
        <end position="141"/>
    </location>
</feature>
<accession>A0ABV3Z1E5</accession>
<keyword evidence="1" id="KW-0472">Membrane</keyword>
<comment type="caution">
    <text evidence="2">The sequence shown here is derived from an EMBL/GenBank/DDBJ whole genome shotgun (WGS) entry which is preliminary data.</text>
</comment>
<evidence type="ECO:0000313" key="3">
    <source>
        <dbReference type="Proteomes" id="UP001560685"/>
    </source>
</evidence>
<keyword evidence="3" id="KW-1185">Reference proteome</keyword>
<dbReference type="Proteomes" id="UP001560685">
    <property type="component" value="Unassembled WGS sequence"/>
</dbReference>
<gene>
    <name evidence="2" type="ORF">ABFZ84_03500</name>
</gene>
<dbReference type="EMBL" id="JBEHZE010000001">
    <property type="protein sequence ID" value="MEX6632604.1"/>
    <property type="molecule type" value="Genomic_DNA"/>
</dbReference>
<organism evidence="2 3">
    <name type="scientific">Hyphococcus lacteus</name>
    <dbReference type="NCBI Taxonomy" id="3143536"/>
    <lineage>
        <taxon>Bacteria</taxon>
        <taxon>Pseudomonadati</taxon>
        <taxon>Pseudomonadota</taxon>
        <taxon>Alphaproteobacteria</taxon>
        <taxon>Parvularculales</taxon>
        <taxon>Parvularculaceae</taxon>
        <taxon>Hyphococcus</taxon>
    </lineage>
</organism>
<feature type="transmembrane region" description="Helical" evidence="1">
    <location>
        <begin position="56"/>
        <end position="77"/>
    </location>
</feature>
<proteinExistence type="predicted"/>